<evidence type="ECO:0000256" key="3">
    <source>
        <dbReference type="ARBA" id="ARBA00022692"/>
    </source>
</evidence>
<comment type="subcellular location">
    <subcellularLocation>
        <location evidence="1">Cell membrane</location>
        <topology evidence="1">Single-pass membrane protein</topology>
    </subcellularLocation>
</comment>
<gene>
    <name evidence="8" type="ORF">B1207_07435</name>
</gene>
<reference evidence="8 9" key="1">
    <citation type="submission" date="2017-02" db="EMBL/GenBank/DDBJ databases">
        <title>Legionella quilivanii strain from human: case report and whole genome sequencing analysis.</title>
        <authorList>
            <person name="Lalancette C."/>
            <person name="Leduc J.-M."/>
            <person name="Levesque S."/>
            <person name="Fournier E."/>
            <person name="Saoud J."/>
            <person name="Faucher S.P."/>
            <person name="Bernard K."/>
            <person name="Martineau C."/>
            <person name="Longtin J."/>
        </authorList>
    </citation>
    <scope>NUCLEOTIDE SEQUENCE [LARGE SCALE GENOMIC DNA]</scope>
    <source>
        <strain evidence="8 9">ID143958</strain>
    </source>
</reference>
<sequence>MEPTKPPYRKLWRSRRDKKIAGVCGGLAVYFGVDPFWVRFAFVLFFLLGGAAFLLYLIMWFLIPLEPRDWH</sequence>
<dbReference type="InterPro" id="IPR052027">
    <property type="entry name" value="PspC"/>
</dbReference>
<evidence type="ECO:0000256" key="2">
    <source>
        <dbReference type="ARBA" id="ARBA00022475"/>
    </source>
</evidence>
<keyword evidence="2" id="KW-1003">Cell membrane</keyword>
<dbReference type="GO" id="GO:0005886">
    <property type="term" value="C:plasma membrane"/>
    <property type="evidence" value="ECO:0007669"/>
    <property type="project" value="UniProtKB-SubCell"/>
</dbReference>
<evidence type="ECO:0000313" key="9">
    <source>
        <dbReference type="Proteomes" id="UP000249458"/>
    </source>
</evidence>
<feature type="transmembrane region" description="Helical" evidence="6">
    <location>
        <begin position="20"/>
        <end position="38"/>
    </location>
</feature>
<dbReference type="AlphaFoldDB" id="A0A364LJH1"/>
<comment type="caution">
    <text evidence="8">The sequence shown here is derived from an EMBL/GenBank/DDBJ whole genome shotgun (WGS) entry which is preliminary data.</text>
</comment>
<dbReference type="Proteomes" id="UP000249458">
    <property type="component" value="Unassembled WGS sequence"/>
</dbReference>
<evidence type="ECO:0000256" key="4">
    <source>
        <dbReference type="ARBA" id="ARBA00022989"/>
    </source>
</evidence>
<dbReference type="EMBL" id="MVJN01000005">
    <property type="protein sequence ID" value="RAP36629.1"/>
    <property type="molecule type" value="Genomic_DNA"/>
</dbReference>
<evidence type="ECO:0000259" key="7">
    <source>
        <dbReference type="Pfam" id="PF04024"/>
    </source>
</evidence>
<dbReference type="InterPro" id="IPR007168">
    <property type="entry name" value="Phageshock_PspC_N"/>
</dbReference>
<protein>
    <recommendedName>
        <fullName evidence="7">Phage shock protein PspC N-terminal domain-containing protein</fullName>
    </recommendedName>
</protein>
<evidence type="ECO:0000313" key="8">
    <source>
        <dbReference type="EMBL" id="RAP36629.1"/>
    </source>
</evidence>
<dbReference type="PANTHER" id="PTHR33885:SF3">
    <property type="entry name" value="PHAGE SHOCK PROTEIN C"/>
    <property type="match status" value="1"/>
</dbReference>
<keyword evidence="5 6" id="KW-0472">Membrane</keyword>
<proteinExistence type="predicted"/>
<organism evidence="8 9">
    <name type="scientific">Legionella quinlivanii</name>
    <dbReference type="NCBI Taxonomy" id="45073"/>
    <lineage>
        <taxon>Bacteria</taxon>
        <taxon>Pseudomonadati</taxon>
        <taxon>Pseudomonadota</taxon>
        <taxon>Gammaproteobacteria</taxon>
        <taxon>Legionellales</taxon>
        <taxon>Legionellaceae</taxon>
        <taxon>Legionella</taxon>
    </lineage>
</organism>
<evidence type="ECO:0000256" key="6">
    <source>
        <dbReference type="SAM" id="Phobius"/>
    </source>
</evidence>
<evidence type="ECO:0000256" key="5">
    <source>
        <dbReference type="ARBA" id="ARBA00023136"/>
    </source>
</evidence>
<dbReference type="Pfam" id="PF04024">
    <property type="entry name" value="PspC"/>
    <property type="match status" value="1"/>
</dbReference>
<name>A0A364LJH1_9GAMM</name>
<keyword evidence="4 6" id="KW-1133">Transmembrane helix</keyword>
<dbReference type="RefSeq" id="WP_112219361.1">
    <property type="nucleotide sequence ID" value="NZ_MVJN01000005.1"/>
</dbReference>
<dbReference type="PANTHER" id="PTHR33885">
    <property type="entry name" value="PHAGE SHOCK PROTEIN C"/>
    <property type="match status" value="1"/>
</dbReference>
<feature type="transmembrane region" description="Helical" evidence="6">
    <location>
        <begin position="44"/>
        <end position="63"/>
    </location>
</feature>
<accession>A0A364LJH1</accession>
<evidence type="ECO:0000256" key="1">
    <source>
        <dbReference type="ARBA" id="ARBA00004162"/>
    </source>
</evidence>
<keyword evidence="3 6" id="KW-0812">Transmembrane</keyword>
<feature type="domain" description="Phage shock protein PspC N-terminal" evidence="7">
    <location>
        <begin position="9"/>
        <end position="66"/>
    </location>
</feature>